<dbReference type="SUPFAM" id="SSF101690">
    <property type="entry name" value="PAZ domain"/>
    <property type="match status" value="1"/>
</dbReference>
<dbReference type="EnsemblPlants" id="AET1Gv20395000.3">
    <property type="protein sequence ID" value="AET1Gv20395000.3"/>
    <property type="gene ID" value="AET1Gv20395000"/>
</dbReference>
<dbReference type="Pfam" id="PF16488">
    <property type="entry name" value="ArgoL2"/>
    <property type="match status" value="1"/>
</dbReference>
<dbReference type="AlphaFoldDB" id="A0A452YES9"/>
<reference evidence="4" key="1">
    <citation type="journal article" date="2014" name="Science">
        <title>Ancient hybridizations among the ancestral genomes of bread wheat.</title>
        <authorList>
            <consortium name="International Wheat Genome Sequencing Consortium,"/>
            <person name="Marcussen T."/>
            <person name="Sandve S.R."/>
            <person name="Heier L."/>
            <person name="Spannagl M."/>
            <person name="Pfeifer M."/>
            <person name="Jakobsen K.S."/>
            <person name="Wulff B.B."/>
            <person name="Steuernagel B."/>
            <person name="Mayer K.F."/>
            <person name="Olsen O.A."/>
        </authorList>
    </citation>
    <scope>NUCLEOTIDE SEQUENCE [LARGE SCALE GENOMIC DNA]</scope>
    <source>
        <strain evidence="4">cv. AL8/78</strain>
    </source>
</reference>
<name>A0A452YES9_AEGTS</name>
<accession>A0A452YES9</accession>
<dbReference type="PROSITE" id="PS50821">
    <property type="entry name" value="PAZ"/>
    <property type="match status" value="1"/>
</dbReference>
<dbReference type="Proteomes" id="UP000015105">
    <property type="component" value="Chromosome 1D"/>
</dbReference>
<sequence>MYVRSCHLYCSTGHPCSCKRMNGSLQSWYWYKSYQCSGSTQLQDISCKPFINPLPVINLVALLLNRDISDDPFDFCERLKVSKDLCDVEVNFTLEKNADKKYRITGLTSQGSSQLPCPCDDSGTGKTVVEYFKETYRRTIRSRVPCLKVRDQEKPTTYLPMEVCEISDAKQISYLLSVACQHPMDHEKTILQTVNPYNEDPHAKEFGITFENKLTIVKGRVLPPPVVSIVVNIYWWHMFLCISQFFYCISSNLMTKAK</sequence>
<feature type="transmembrane region" description="Helical" evidence="1">
    <location>
        <begin position="233"/>
        <end position="254"/>
    </location>
</feature>
<evidence type="ECO:0000313" key="3">
    <source>
        <dbReference type="EnsemblPlants" id="AET1Gv20395000.3"/>
    </source>
</evidence>
<evidence type="ECO:0000313" key="4">
    <source>
        <dbReference type="Proteomes" id="UP000015105"/>
    </source>
</evidence>
<keyword evidence="1" id="KW-0472">Membrane</keyword>
<proteinExistence type="predicted"/>
<dbReference type="InterPro" id="IPR003100">
    <property type="entry name" value="PAZ_dom"/>
</dbReference>
<keyword evidence="1" id="KW-1133">Transmembrane helix</keyword>
<keyword evidence="1" id="KW-0812">Transmembrane</keyword>
<organism evidence="3 4">
    <name type="scientific">Aegilops tauschii subsp. strangulata</name>
    <name type="common">Goatgrass</name>
    <dbReference type="NCBI Taxonomy" id="200361"/>
    <lineage>
        <taxon>Eukaryota</taxon>
        <taxon>Viridiplantae</taxon>
        <taxon>Streptophyta</taxon>
        <taxon>Embryophyta</taxon>
        <taxon>Tracheophyta</taxon>
        <taxon>Spermatophyta</taxon>
        <taxon>Magnoliopsida</taxon>
        <taxon>Liliopsida</taxon>
        <taxon>Poales</taxon>
        <taxon>Poaceae</taxon>
        <taxon>BOP clade</taxon>
        <taxon>Pooideae</taxon>
        <taxon>Triticodae</taxon>
        <taxon>Triticeae</taxon>
        <taxon>Triticinae</taxon>
        <taxon>Aegilops</taxon>
    </lineage>
</organism>
<dbReference type="GO" id="GO:0003723">
    <property type="term" value="F:RNA binding"/>
    <property type="evidence" value="ECO:0007669"/>
    <property type="project" value="InterPro"/>
</dbReference>
<feature type="domain" description="PAZ" evidence="2">
    <location>
        <begin position="55"/>
        <end position="168"/>
    </location>
</feature>
<keyword evidence="4" id="KW-1185">Reference proteome</keyword>
<dbReference type="PANTHER" id="PTHR22891">
    <property type="entry name" value="EUKARYOTIC TRANSLATION INITIATION FACTOR 2C"/>
    <property type="match status" value="1"/>
</dbReference>
<dbReference type="InterPro" id="IPR036085">
    <property type="entry name" value="PAZ_dom_sf"/>
</dbReference>
<evidence type="ECO:0000256" key="1">
    <source>
        <dbReference type="SAM" id="Phobius"/>
    </source>
</evidence>
<reference evidence="4" key="2">
    <citation type="journal article" date="2017" name="Nat. Plants">
        <title>The Aegilops tauschii genome reveals multiple impacts of transposons.</title>
        <authorList>
            <person name="Zhao G."/>
            <person name="Zou C."/>
            <person name="Li K."/>
            <person name="Wang K."/>
            <person name="Li T."/>
            <person name="Gao L."/>
            <person name="Zhang X."/>
            <person name="Wang H."/>
            <person name="Yang Z."/>
            <person name="Liu X."/>
            <person name="Jiang W."/>
            <person name="Mao L."/>
            <person name="Kong X."/>
            <person name="Jiao Y."/>
            <person name="Jia J."/>
        </authorList>
    </citation>
    <scope>NUCLEOTIDE SEQUENCE [LARGE SCALE GENOMIC DNA]</scope>
    <source>
        <strain evidence="4">cv. AL8/78</strain>
    </source>
</reference>
<reference evidence="3" key="4">
    <citation type="submission" date="2019-03" db="UniProtKB">
        <authorList>
            <consortium name="EnsemblPlants"/>
        </authorList>
    </citation>
    <scope>IDENTIFICATION</scope>
</reference>
<dbReference type="Gramene" id="AET1Gv20395000.3">
    <property type="protein sequence ID" value="AET1Gv20395000.3"/>
    <property type="gene ID" value="AET1Gv20395000"/>
</dbReference>
<protein>
    <recommendedName>
        <fullName evidence="2">PAZ domain-containing protein</fullName>
    </recommendedName>
</protein>
<reference evidence="3" key="5">
    <citation type="journal article" date="2021" name="G3 (Bethesda)">
        <title>Aegilops tauschii genome assembly Aet v5.0 features greater sequence contiguity and improved annotation.</title>
        <authorList>
            <person name="Wang L."/>
            <person name="Zhu T."/>
            <person name="Rodriguez J.C."/>
            <person name="Deal K.R."/>
            <person name="Dubcovsky J."/>
            <person name="McGuire P.E."/>
            <person name="Lux T."/>
            <person name="Spannagl M."/>
            <person name="Mayer K.F.X."/>
            <person name="Baldrich P."/>
            <person name="Meyers B.C."/>
            <person name="Huo N."/>
            <person name="Gu Y.Q."/>
            <person name="Zhou H."/>
            <person name="Devos K.M."/>
            <person name="Bennetzen J.L."/>
            <person name="Unver T."/>
            <person name="Budak H."/>
            <person name="Gulick P.J."/>
            <person name="Galiba G."/>
            <person name="Kalapos B."/>
            <person name="Nelson D.R."/>
            <person name="Li P."/>
            <person name="You F.M."/>
            <person name="Luo M.C."/>
            <person name="Dvorak J."/>
        </authorList>
    </citation>
    <scope>NUCLEOTIDE SEQUENCE [LARGE SCALE GENOMIC DNA]</scope>
    <source>
        <strain evidence="3">cv. AL8/78</strain>
    </source>
</reference>
<dbReference type="CDD" id="cd02846">
    <property type="entry name" value="PAZ_argonaute_like"/>
    <property type="match status" value="1"/>
</dbReference>
<evidence type="ECO:0000259" key="2">
    <source>
        <dbReference type="PROSITE" id="PS50821"/>
    </source>
</evidence>
<reference evidence="3" key="3">
    <citation type="journal article" date="2017" name="Nature">
        <title>Genome sequence of the progenitor of the wheat D genome Aegilops tauschii.</title>
        <authorList>
            <person name="Luo M.C."/>
            <person name="Gu Y.Q."/>
            <person name="Puiu D."/>
            <person name="Wang H."/>
            <person name="Twardziok S.O."/>
            <person name="Deal K.R."/>
            <person name="Huo N."/>
            <person name="Zhu T."/>
            <person name="Wang L."/>
            <person name="Wang Y."/>
            <person name="McGuire P.E."/>
            <person name="Liu S."/>
            <person name="Long H."/>
            <person name="Ramasamy R.K."/>
            <person name="Rodriguez J.C."/>
            <person name="Van S.L."/>
            <person name="Yuan L."/>
            <person name="Wang Z."/>
            <person name="Xia Z."/>
            <person name="Xiao L."/>
            <person name="Anderson O.D."/>
            <person name="Ouyang S."/>
            <person name="Liang Y."/>
            <person name="Zimin A.V."/>
            <person name="Pertea G."/>
            <person name="Qi P."/>
            <person name="Bennetzen J.L."/>
            <person name="Dai X."/>
            <person name="Dawson M.W."/>
            <person name="Muller H.G."/>
            <person name="Kugler K."/>
            <person name="Rivarola-Duarte L."/>
            <person name="Spannagl M."/>
            <person name="Mayer K.F.X."/>
            <person name="Lu F.H."/>
            <person name="Bevan M.W."/>
            <person name="Leroy P."/>
            <person name="Li P."/>
            <person name="You F.M."/>
            <person name="Sun Q."/>
            <person name="Liu Z."/>
            <person name="Lyons E."/>
            <person name="Wicker T."/>
            <person name="Salzberg S.L."/>
            <person name="Devos K.M."/>
            <person name="Dvorak J."/>
        </authorList>
    </citation>
    <scope>NUCLEOTIDE SEQUENCE [LARGE SCALE GENOMIC DNA]</scope>
    <source>
        <strain evidence="3">cv. AL8/78</strain>
    </source>
</reference>
<dbReference type="InterPro" id="IPR032472">
    <property type="entry name" value="ArgoL2"/>
</dbReference>
<dbReference type="Pfam" id="PF02170">
    <property type="entry name" value="PAZ"/>
    <property type="match status" value="1"/>
</dbReference>
<dbReference type="Gene3D" id="2.170.260.10">
    <property type="entry name" value="paz domain"/>
    <property type="match status" value="1"/>
</dbReference>